<dbReference type="EMBL" id="BTGU01000037">
    <property type="protein sequence ID" value="GMN51477.1"/>
    <property type="molecule type" value="Genomic_DNA"/>
</dbReference>
<dbReference type="AlphaFoldDB" id="A0AA88DDU5"/>
<keyword evidence="3" id="KW-1185">Reference proteome</keyword>
<feature type="region of interest" description="Disordered" evidence="1">
    <location>
        <begin position="45"/>
        <end position="64"/>
    </location>
</feature>
<evidence type="ECO:0000313" key="3">
    <source>
        <dbReference type="Proteomes" id="UP001187192"/>
    </source>
</evidence>
<gene>
    <name evidence="2" type="ORF">TIFTF001_020633</name>
</gene>
<evidence type="ECO:0000313" key="2">
    <source>
        <dbReference type="EMBL" id="GMN51477.1"/>
    </source>
</evidence>
<organism evidence="2 3">
    <name type="scientific">Ficus carica</name>
    <name type="common">Common fig</name>
    <dbReference type="NCBI Taxonomy" id="3494"/>
    <lineage>
        <taxon>Eukaryota</taxon>
        <taxon>Viridiplantae</taxon>
        <taxon>Streptophyta</taxon>
        <taxon>Embryophyta</taxon>
        <taxon>Tracheophyta</taxon>
        <taxon>Spermatophyta</taxon>
        <taxon>Magnoliopsida</taxon>
        <taxon>eudicotyledons</taxon>
        <taxon>Gunneridae</taxon>
        <taxon>Pentapetalae</taxon>
        <taxon>rosids</taxon>
        <taxon>fabids</taxon>
        <taxon>Rosales</taxon>
        <taxon>Moraceae</taxon>
        <taxon>Ficeae</taxon>
        <taxon>Ficus</taxon>
    </lineage>
</organism>
<reference evidence="2" key="1">
    <citation type="submission" date="2023-07" db="EMBL/GenBank/DDBJ databases">
        <title>draft genome sequence of fig (Ficus carica).</title>
        <authorList>
            <person name="Takahashi T."/>
            <person name="Nishimura K."/>
        </authorList>
    </citation>
    <scope>NUCLEOTIDE SEQUENCE</scope>
</reference>
<comment type="caution">
    <text evidence="2">The sequence shown here is derived from an EMBL/GenBank/DDBJ whole genome shotgun (WGS) entry which is preliminary data.</text>
</comment>
<dbReference type="Proteomes" id="UP001187192">
    <property type="component" value="Unassembled WGS sequence"/>
</dbReference>
<sequence length="64" mass="7055">MEHSPVQHERMCGSYLRVSNSDTNVSDFQETSPASEYFTVATYNSEATNDGESHDFGDGTGFVD</sequence>
<protein>
    <submittedName>
        <fullName evidence="2">Uncharacterized protein</fullName>
    </submittedName>
</protein>
<name>A0AA88DDU5_FICCA</name>
<proteinExistence type="predicted"/>
<accession>A0AA88DDU5</accession>
<evidence type="ECO:0000256" key="1">
    <source>
        <dbReference type="SAM" id="MobiDB-lite"/>
    </source>
</evidence>